<feature type="region of interest" description="Disordered" evidence="1">
    <location>
        <begin position="1282"/>
        <end position="1318"/>
    </location>
</feature>
<evidence type="ECO:0000313" key="2">
    <source>
        <dbReference type="EMBL" id="EFW98996.1"/>
    </source>
</evidence>
<dbReference type="GeneID" id="25978104"/>
<feature type="compositionally biased region" description="Acidic residues" evidence="1">
    <location>
        <begin position="1296"/>
        <end position="1310"/>
    </location>
</feature>
<feature type="region of interest" description="Disordered" evidence="1">
    <location>
        <begin position="521"/>
        <end position="591"/>
    </location>
</feature>
<dbReference type="HOGENOM" id="CLU_003582_0_0_1"/>
<organism evidence="3">
    <name type="scientific">Grosmannia clavigera (strain kw1407 / UAMH 11150)</name>
    <name type="common">Blue stain fungus</name>
    <name type="synonym">Graphiocladiella clavigera</name>
    <dbReference type="NCBI Taxonomy" id="655863"/>
    <lineage>
        <taxon>Eukaryota</taxon>
        <taxon>Fungi</taxon>
        <taxon>Dikarya</taxon>
        <taxon>Ascomycota</taxon>
        <taxon>Pezizomycotina</taxon>
        <taxon>Sordariomycetes</taxon>
        <taxon>Sordariomycetidae</taxon>
        <taxon>Ophiostomatales</taxon>
        <taxon>Ophiostomataceae</taxon>
        <taxon>Leptographium</taxon>
    </lineage>
</organism>
<keyword evidence="3" id="KW-1185">Reference proteome</keyword>
<name>F0XUY4_GROCL</name>
<dbReference type="RefSeq" id="XP_014168479.1">
    <property type="nucleotide sequence ID" value="XM_014313004.1"/>
</dbReference>
<feature type="compositionally biased region" description="Low complexity" evidence="1">
    <location>
        <begin position="537"/>
        <end position="553"/>
    </location>
</feature>
<feature type="compositionally biased region" description="Low complexity" evidence="1">
    <location>
        <begin position="355"/>
        <end position="365"/>
    </location>
</feature>
<feature type="region of interest" description="Disordered" evidence="1">
    <location>
        <begin position="1"/>
        <end position="51"/>
    </location>
</feature>
<feature type="compositionally biased region" description="Low complexity" evidence="1">
    <location>
        <begin position="709"/>
        <end position="721"/>
    </location>
</feature>
<dbReference type="STRING" id="655863.F0XUY4"/>
<feature type="region of interest" description="Disordered" evidence="1">
    <location>
        <begin position="933"/>
        <end position="977"/>
    </location>
</feature>
<feature type="compositionally biased region" description="Polar residues" evidence="1">
    <location>
        <begin position="27"/>
        <end position="36"/>
    </location>
</feature>
<reference evidence="2 3" key="1">
    <citation type="journal article" date="2011" name="Proc. Natl. Acad. Sci. U.S.A.">
        <title>Genome and transcriptome analyses of the mountain pine beetle-fungal symbiont Grosmannia clavigera, a lodgepole pine pathogen.</title>
        <authorList>
            <person name="DiGuistini S."/>
            <person name="Wang Y."/>
            <person name="Liao N.Y."/>
            <person name="Taylor G."/>
            <person name="Tanguay P."/>
            <person name="Feau N."/>
            <person name="Henrissat B."/>
            <person name="Chan S.K."/>
            <person name="Hesse-Orce U."/>
            <person name="Alamouti S.M."/>
            <person name="Tsui C.K.M."/>
            <person name="Docking R.T."/>
            <person name="Levasseur A."/>
            <person name="Haridas S."/>
            <person name="Robertson G."/>
            <person name="Birol I."/>
            <person name="Holt R.A."/>
            <person name="Marra M.A."/>
            <person name="Hamelin R.C."/>
            <person name="Hirst M."/>
            <person name="Jones S.J.M."/>
            <person name="Bohlmann J."/>
            <person name="Breuil C."/>
        </authorList>
    </citation>
    <scope>NUCLEOTIDE SEQUENCE [LARGE SCALE GENOMIC DNA]</scope>
    <source>
        <strain evidence="3">kw1407 / UAMH 11150</strain>
    </source>
</reference>
<accession>F0XUY4</accession>
<protein>
    <submittedName>
        <fullName evidence="2">Uncharacterized protein</fullName>
    </submittedName>
</protein>
<evidence type="ECO:0000313" key="3">
    <source>
        <dbReference type="Proteomes" id="UP000007796"/>
    </source>
</evidence>
<feature type="region of interest" description="Disordered" evidence="1">
    <location>
        <begin position="679"/>
        <end position="760"/>
    </location>
</feature>
<feature type="compositionally biased region" description="Low complexity" evidence="1">
    <location>
        <begin position="189"/>
        <end position="199"/>
    </location>
</feature>
<feature type="region of interest" description="Disordered" evidence="1">
    <location>
        <begin position="620"/>
        <end position="640"/>
    </location>
</feature>
<feature type="compositionally biased region" description="Basic and acidic residues" evidence="1">
    <location>
        <begin position="286"/>
        <end position="304"/>
    </location>
</feature>
<feature type="compositionally biased region" description="Polar residues" evidence="1">
    <location>
        <begin position="470"/>
        <end position="479"/>
    </location>
</feature>
<gene>
    <name evidence="2" type="ORF">CMQ_4848</name>
</gene>
<feature type="region of interest" description="Disordered" evidence="1">
    <location>
        <begin position="66"/>
        <end position="208"/>
    </location>
</feature>
<feature type="compositionally biased region" description="Basic and acidic residues" evidence="1">
    <location>
        <begin position="1282"/>
        <end position="1295"/>
    </location>
</feature>
<proteinExistence type="predicted"/>
<feature type="compositionally biased region" description="Pro residues" evidence="1">
    <location>
        <begin position="127"/>
        <end position="142"/>
    </location>
</feature>
<feature type="compositionally biased region" description="Polar residues" evidence="1">
    <location>
        <begin position="89"/>
        <end position="100"/>
    </location>
</feature>
<feature type="compositionally biased region" description="Polar residues" evidence="1">
    <location>
        <begin position="933"/>
        <end position="951"/>
    </location>
</feature>
<dbReference type="Proteomes" id="UP000007796">
    <property type="component" value="Unassembled WGS sequence"/>
</dbReference>
<feature type="compositionally biased region" description="Basic and acidic residues" evidence="1">
    <location>
        <begin position="696"/>
        <end position="707"/>
    </location>
</feature>
<dbReference type="EMBL" id="GL630006">
    <property type="protein sequence ID" value="EFW98996.1"/>
    <property type="molecule type" value="Genomic_DNA"/>
</dbReference>
<dbReference type="InParanoid" id="F0XUY4"/>
<sequence length="1318" mass="142958">MDSRQDPVRRVVSPAFTSRLPAKKNSYHSLRTAASEQQPPPTRTTRQMTASPGVMADISDFTFAAPALPNGFSRRFSTTHSAEHHTSVEDQLSNNTTPGQGLTARGHVAAPLAASSSTGRTRIPRPSLSPTPGQQPQPPPQNPTRNASVLPTPRRPMSVTDAYRMAEDEDAISAAAQGSPSPAPRPWRSGNNAANNSSATKHKSKPSTPLAVTAAAVAIASAGAGSISASESRMERILAQSPLSFGGRRTARRLGEHQPQALQKRDDKNGSRTSPVPPGPQSADMMRIRYEEDQVRMEVAKSERNGLFSPKARVIPKPAAIPRPIPTPKSSTSSRDRSRRSSIASPTPPSPSPSPNGGVPPASAAPTPPSSSGRQWGVRSRQGSFLKRMLSGSGRGSSEALHSQPASIAASLPPEQPLPRVLPPSEPTVIPASPSPTKNHAWDADVDMDFTARDLMVSDSPPVRVRTAEQPATSGSQLNEGAAHPEAERPQTSPSVMSPNLKLDKIRQLEVEVDRKFPVGAAQTADHHQHQQYTSREVPFSVAPPEVSPEVSPNLDADSFKGPLSTMSEDSSEESDEHSHNSSAVSERTNKKIDEIRAREIETLSKRALATARLDEIRERNAGYRAPSRESMGQRASQEQLRTVEEVAAETGVVAEGYGRPEGAGNFLDVEGKRVAKTTGSVLRAKSQDRSQAGGEDGKRVEVDGLRKLSPLSSQSVQSVHSRNESQELLRSLARVTTLTSPTGSGPGKEHSKELQPALKNTRRLREIKSVSSLRGDGGLETDTLRPSVGFAGMRRMSSGDTVAKRSSVAISEGDALDRIEAEMRLFAPGENHSEKGSIRAPSPLDEQATAAIAAIVNGGAKSNGDKVLADDATPRARKIIDPLMQPTPRVTGAYVETPMTTRTERVQETVEEAEKQQPVGYMASLFRKRASSTVSSKNGSVVTSSVSASELRQRSRSLPRAERRPVINSAKPPSAHDDLLEIKQAQQADDPTLDNFDELLRRHASQRGPEAEEGDRNTVTPERLRWMTSSVTASLLDLQRARSGIEGLSDRVLQEKMITEHRRQSVGSKLEKAVVQSDASEKKEVVGSGVEVKIEAPDSRVEVKKEVLRPEVEEVKKEVAPQATVLKTTDGATYVRISLPRLFRQGQLTLVGMLVAMVAVWLAMEGTVCALYCRPEVCAGSAKMCEWSPDDPSFGAALPVKLDQWLAGGRGRTLASWTGEELGDWAADVWDTITGTDIRLVDPTYFSFDEKRRHRRRLQKHGLVAPWTAPEEARARLEEWRQAREARERAREEGRDLDDDEAVEVESMPDDEHAGWW</sequence>
<feature type="compositionally biased region" description="Pro residues" evidence="1">
    <location>
        <begin position="414"/>
        <end position="426"/>
    </location>
</feature>
<feature type="region of interest" description="Disordered" evidence="1">
    <location>
        <begin position="240"/>
        <end position="501"/>
    </location>
</feature>
<dbReference type="OrthoDB" id="3439035at2759"/>
<evidence type="ECO:0000256" key="1">
    <source>
        <dbReference type="SAM" id="MobiDB-lite"/>
    </source>
</evidence>
<dbReference type="eggNOG" id="ENOG502SBBS">
    <property type="taxonomic scope" value="Eukaryota"/>
</dbReference>